<organism evidence="3 4">
    <name type="scientific">Nitritalea halalkaliphila LW7</name>
    <dbReference type="NCBI Taxonomy" id="1189621"/>
    <lineage>
        <taxon>Bacteria</taxon>
        <taxon>Pseudomonadati</taxon>
        <taxon>Bacteroidota</taxon>
        <taxon>Cytophagia</taxon>
        <taxon>Cytophagales</taxon>
        <taxon>Cyclobacteriaceae</taxon>
        <taxon>Nitritalea</taxon>
    </lineage>
</organism>
<dbReference type="GO" id="GO:0004049">
    <property type="term" value="F:anthranilate synthase activity"/>
    <property type="evidence" value="ECO:0007669"/>
    <property type="project" value="TreeGrafter"/>
</dbReference>
<evidence type="ECO:0000259" key="2">
    <source>
        <dbReference type="Pfam" id="PF00117"/>
    </source>
</evidence>
<dbReference type="Pfam" id="PF00117">
    <property type="entry name" value="GATase"/>
    <property type="match status" value="1"/>
</dbReference>
<dbReference type="InterPro" id="IPR006221">
    <property type="entry name" value="TrpG/PapA_dom"/>
</dbReference>
<dbReference type="GO" id="GO:0000162">
    <property type="term" value="P:L-tryptophan biosynthetic process"/>
    <property type="evidence" value="ECO:0007669"/>
    <property type="project" value="TreeGrafter"/>
</dbReference>
<dbReference type="NCBIfam" id="TIGR00566">
    <property type="entry name" value="trpG_papA"/>
    <property type="match status" value="1"/>
</dbReference>
<dbReference type="Gene3D" id="3.40.50.880">
    <property type="match status" value="1"/>
</dbReference>
<dbReference type="EMBL" id="AJYA01000053">
    <property type="protein sequence ID" value="EIM73888.1"/>
    <property type="molecule type" value="Genomic_DNA"/>
</dbReference>
<gene>
    <name evidence="3" type="ORF">A3SI_16962</name>
</gene>
<dbReference type="PROSITE" id="PS51273">
    <property type="entry name" value="GATASE_TYPE_1"/>
    <property type="match status" value="1"/>
</dbReference>
<reference evidence="3 4" key="1">
    <citation type="submission" date="2012-05" db="EMBL/GenBank/DDBJ databases">
        <title>Genome sequence of Nitritalea halalkaliphila LW7.</title>
        <authorList>
            <person name="Jangir P.K."/>
            <person name="Singh A."/>
            <person name="Shivaji S."/>
            <person name="Sharma R."/>
        </authorList>
    </citation>
    <scope>NUCLEOTIDE SEQUENCE [LARGE SCALE GENOMIC DNA]</scope>
    <source>
        <strain evidence="3 4">LW7</strain>
    </source>
</reference>
<dbReference type="PRINTS" id="PR00097">
    <property type="entry name" value="ANTSNTHASEII"/>
</dbReference>
<comment type="caution">
    <text evidence="3">The sequence shown here is derived from an EMBL/GenBank/DDBJ whole genome shotgun (WGS) entry which is preliminary data.</text>
</comment>
<dbReference type="AlphaFoldDB" id="I5BWD6"/>
<keyword evidence="3" id="KW-0808">Transferase</keyword>
<accession>I5BWD6</accession>
<evidence type="ECO:0000313" key="4">
    <source>
        <dbReference type="Proteomes" id="UP000005551"/>
    </source>
</evidence>
<dbReference type="SUPFAM" id="SSF52317">
    <property type="entry name" value="Class I glutamine amidotransferase-like"/>
    <property type="match status" value="1"/>
</dbReference>
<dbReference type="InterPro" id="IPR050472">
    <property type="entry name" value="Anth_synth/Amidotransfase"/>
</dbReference>
<dbReference type="PANTHER" id="PTHR43418:SF4">
    <property type="entry name" value="MULTIFUNCTIONAL TRYPTOPHAN BIOSYNTHESIS PROTEIN"/>
    <property type="match status" value="1"/>
</dbReference>
<keyword evidence="4" id="KW-1185">Reference proteome</keyword>
<protein>
    <submittedName>
        <fullName evidence="3">Glutamine amidotransferase of anthranilate synthase</fullName>
    </submittedName>
</protein>
<dbReference type="STRING" id="1189621.A3SI_16962"/>
<dbReference type="GO" id="GO:0005829">
    <property type="term" value="C:cytosol"/>
    <property type="evidence" value="ECO:0007669"/>
    <property type="project" value="TreeGrafter"/>
</dbReference>
<name>I5BWD6_9BACT</name>
<dbReference type="RefSeq" id="WP_009056848.1">
    <property type="nucleotide sequence ID" value="NZ_AJYA01000053.1"/>
</dbReference>
<dbReference type="OrthoDB" id="9786812at2"/>
<proteinExistence type="predicted"/>
<dbReference type="PRINTS" id="PR00099">
    <property type="entry name" value="CPSGATASE"/>
</dbReference>
<dbReference type="InterPro" id="IPR017926">
    <property type="entry name" value="GATASE"/>
</dbReference>
<keyword evidence="1 3" id="KW-0315">Glutamine amidotransferase</keyword>
<dbReference type="InterPro" id="IPR029062">
    <property type="entry name" value="Class_I_gatase-like"/>
</dbReference>
<dbReference type="Proteomes" id="UP000005551">
    <property type="component" value="Unassembled WGS sequence"/>
</dbReference>
<sequence>MLLLIDNFDSFSHMLADYVGRLGHPMRIVRNDAAVSEQPWEEIIGVVLSPGPGTPESSGNLLAYVGEALERQLPLLGICLGHQAIAQYVGARIVAGEHPVHGKVHKVFANLQHNVLLGVPSSFSVTRYHSLVVQDLPEVLLPLLRTEEGVLMGFVHRSLPVLGLQYHPEACMTEFGMEIIENWSKWLVSASPSKVSNSESLIIK</sequence>
<dbReference type="GO" id="GO:0016740">
    <property type="term" value="F:transferase activity"/>
    <property type="evidence" value="ECO:0007669"/>
    <property type="project" value="UniProtKB-KW"/>
</dbReference>
<evidence type="ECO:0000256" key="1">
    <source>
        <dbReference type="ARBA" id="ARBA00022962"/>
    </source>
</evidence>
<evidence type="ECO:0000313" key="3">
    <source>
        <dbReference type="EMBL" id="EIM73888.1"/>
    </source>
</evidence>
<dbReference type="CDD" id="cd01743">
    <property type="entry name" value="GATase1_Anthranilate_Synthase"/>
    <property type="match status" value="1"/>
</dbReference>
<dbReference type="PANTHER" id="PTHR43418">
    <property type="entry name" value="MULTIFUNCTIONAL TRYPTOPHAN BIOSYNTHESIS PROTEIN-RELATED"/>
    <property type="match status" value="1"/>
</dbReference>
<feature type="domain" description="Glutamine amidotransferase" evidence="2">
    <location>
        <begin position="3"/>
        <end position="183"/>
    </location>
</feature>
<dbReference type="PRINTS" id="PR00096">
    <property type="entry name" value="GATASE"/>
</dbReference>